<evidence type="ECO:0000313" key="4">
    <source>
        <dbReference type="Proteomes" id="UP000237684"/>
    </source>
</evidence>
<accession>A0A2S8SQC5</accession>
<reference evidence="2 4" key="1">
    <citation type="journal article" date="2018" name="Syst. Appl. Microbiol.">
        <title>Abditibacterium utsteinense sp. nov., the first cultivated member of candidate phylum FBP, isolated from ice-free Antarctic soil samples.</title>
        <authorList>
            <person name="Tahon G."/>
            <person name="Tytgat B."/>
            <person name="Lebbe L."/>
            <person name="Carlier A."/>
            <person name="Willems A."/>
        </authorList>
    </citation>
    <scope>NUCLEOTIDE SEQUENCE [LARGE SCALE GENOMIC DNA]</scope>
    <source>
        <strain evidence="2 4">LMG 29911</strain>
    </source>
</reference>
<dbReference type="EMBL" id="NIGF01000038">
    <property type="protein sequence ID" value="PQV62417.1"/>
    <property type="molecule type" value="Genomic_DNA"/>
</dbReference>
<protein>
    <submittedName>
        <fullName evidence="2">Uncharacterized protein</fullName>
    </submittedName>
</protein>
<evidence type="ECO:0000313" key="3">
    <source>
        <dbReference type="EMBL" id="PQV63176.1"/>
    </source>
</evidence>
<dbReference type="AlphaFoldDB" id="A0A2S8SQC5"/>
<evidence type="ECO:0000313" key="1">
    <source>
        <dbReference type="EMBL" id="PQV62417.1"/>
    </source>
</evidence>
<feature type="non-terminal residue" evidence="2">
    <location>
        <position position="1"/>
    </location>
</feature>
<dbReference type="EMBL" id="NIGF01000017">
    <property type="protein sequence ID" value="PQV62959.1"/>
    <property type="molecule type" value="Genomic_DNA"/>
</dbReference>
<gene>
    <name evidence="3" type="ORF">B1R32_1141</name>
    <name evidence="2" type="ORF">B1R32_1171</name>
    <name evidence="1" type="ORF">B1R32_1388</name>
</gene>
<dbReference type="Proteomes" id="UP000237684">
    <property type="component" value="Unassembled WGS sequence"/>
</dbReference>
<sequence length="29" mass="3667">HIMHLIHIRAFFLDYNIYCIHRFNQSHRA</sequence>
<name>A0A2S8SQC5_9BACT</name>
<evidence type="ECO:0000313" key="2">
    <source>
        <dbReference type="EMBL" id="PQV62959.1"/>
    </source>
</evidence>
<organism evidence="2 4">
    <name type="scientific">Abditibacterium utsteinense</name>
    <dbReference type="NCBI Taxonomy" id="1960156"/>
    <lineage>
        <taxon>Bacteria</taxon>
        <taxon>Pseudomonadati</taxon>
        <taxon>Abditibacteriota</taxon>
        <taxon>Abditibacteriia</taxon>
        <taxon>Abditibacteriales</taxon>
        <taxon>Abditibacteriaceae</taxon>
        <taxon>Abditibacterium</taxon>
    </lineage>
</organism>
<comment type="caution">
    <text evidence="2">The sequence shown here is derived from an EMBL/GenBank/DDBJ whole genome shotgun (WGS) entry which is preliminary data.</text>
</comment>
<keyword evidence="4" id="KW-1185">Reference proteome</keyword>
<dbReference type="InParanoid" id="A0A2S8SQC5"/>
<dbReference type="EMBL" id="NIGF01000014">
    <property type="protein sequence ID" value="PQV63176.1"/>
    <property type="molecule type" value="Genomic_DNA"/>
</dbReference>
<proteinExistence type="predicted"/>